<evidence type="ECO:0000313" key="3">
    <source>
        <dbReference type="Proteomes" id="UP000318709"/>
    </source>
</evidence>
<dbReference type="EMBL" id="CP038231">
    <property type="protein sequence ID" value="QDH14163.1"/>
    <property type="molecule type" value="Genomic_DNA"/>
</dbReference>
<dbReference type="AlphaFoldDB" id="A0A4Y6U9L2"/>
<dbReference type="InterPro" id="IPR006949">
    <property type="entry name" value="Barrel_Baseplate_J-like"/>
</dbReference>
<name>A0A4Y6U9L2_9PROT</name>
<reference evidence="2 3" key="1">
    <citation type="submission" date="2019-03" db="EMBL/GenBank/DDBJ databases">
        <title>The complete genome sequence of Swingsia_sp. F3b2 LMG30590(T).</title>
        <authorList>
            <person name="Chua K.-O."/>
            <person name="Chan K.-G."/>
            <person name="See-Too W.-S."/>
        </authorList>
    </citation>
    <scope>NUCLEOTIDE SEQUENCE [LARGE SCALE GENOMIC DNA]</scope>
    <source>
        <strain evidence="2 3">F3b2</strain>
    </source>
</reference>
<proteinExistence type="predicted"/>
<keyword evidence="3" id="KW-1185">Reference proteome</keyword>
<protein>
    <recommendedName>
        <fullName evidence="1">Baseplate protein J-like barrel domain-containing protein</fullName>
    </recommendedName>
</protein>
<dbReference type="OrthoDB" id="7238113at2"/>
<feature type="domain" description="Baseplate protein J-like barrel" evidence="1">
    <location>
        <begin position="127"/>
        <end position="208"/>
    </location>
</feature>
<sequence>MALTNQNQASQTSQAELNQAMAVVQTAYPNLFTLTANSGVEPTAPTALRAQLVQAASQLSPGLTDLPATLIDDVASTATGALMQIDQAKVDLVNSVSPLNTTPLWLDQFGEIYGVARGSQTNPSALVSFTGPAGFFIGQGFEVTDGTYIFQTTQNMTIPASGVLDNVPVVATTPGSYSIEPYSITQIMSAMPATVTLSVTNNQAGTPGQDEESDASYRARILQAGMATCQGTPDFIRTCLLRVPNVVSRSISVRLLKDGYSVLVDGGDPEAIAGALFESCFDLPGLQGSTEDSGRNVSATLTSGPDHYTIQFVRPLQQHVSVTAHWQTLSTTPVADTTVQQAVAPPITSYINSLPTGAPISLLQLGLLFEEALSPLFSASLLSKLAFEVQVNGQAIQPQPDSSLLVGDVEGYFTIDPQDFHLVRD</sequence>
<evidence type="ECO:0000259" key="1">
    <source>
        <dbReference type="Pfam" id="PF04865"/>
    </source>
</evidence>
<gene>
    <name evidence="2" type="ORF">E3E12_08130</name>
</gene>
<dbReference type="RefSeq" id="WP_141443867.1">
    <property type="nucleotide sequence ID" value="NZ_CP038231.1"/>
</dbReference>
<dbReference type="Pfam" id="PF04865">
    <property type="entry name" value="Baseplate_J"/>
    <property type="match status" value="1"/>
</dbReference>
<accession>A0A4Y6U9L2</accession>
<organism evidence="2 3">
    <name type="scientific">Formicincola oecophyllae</name>
    <dbReference type="NCBI Taxonomy" id="2558361"/>
    <lineage>
        <taxon>Bacteria</taxon>
        <taxon>Pseudomonadati</taxon>
        <taxon>Pseudomonadota</taxon>
        <taxon>Alphaproteobacteria</taxon>
        <taxon>Acetobacterales</taxon>
        <taxon>Acetobacteraceae</taxon>
        <taxon>Formicincola</taxon>
    </lineage>
</organism>
<dbReference type="KEGG" id="swf:E3E12_08130"/>
<dbReference type="Proteomes" id="UP000318709">
    <property type="component" value="Chromosome"/>
</dbReference>
<evidence type="ECO:0000313" key="2">
    <source>
        <dbReference type="EMBL" id="QDH14163.1"/>
    </source>
</evidence>